<keyword evidence="3" id="KW-1185">Reference proteome</keyword>
<organism evidence="2 3">
    <name type="scientific">Trichinella pseudospiralis</name>
    <name type="common">Parasitic roundworm</name>
    <dbReference type="NCBI Taxonomy" id="6337"/>
    <lineage>
        <taxon>Eukaryota</taxon>
        <taxon>Metazoa</taxon>
        <taxon>Ecdysozoa</taxon>
        <taxon>Nematoda</taxon>
        <taxon>Enoplea</taxon>
        <taxon>Dorylaimia</taxon>
        <taxon>Trichinellida</taxon>
        <taxon>Trichinellidae</taxon>
        <taxon>Trichinella</taxon>
    </lineage>
</organism>
<gene>
    <name evidence="2" type="ORF">T4D_16505</name>
</gene>
<evidence type="ECO:0000313" key="3">
    <source>
        <dbReference type="Proteomes" id="UP000054995"/>
    </source>
</evidence>
<dbReference type="Proteomes" id="UP000054995">
    <property type="component" value="Unassembled WGS sequence"/>
</dbReference>
<dbReference type="EMBL" id="JYDT01002947">
    <property type="protein sequence ID" value="KRY62829.1"/>
    <property type="molecule type" value="Genomic_DNA"/>
</dbReference>
<proteinExistence type="predicted"/>
<evidence type="ECO:0000256" key="1">
    <source>
        <dbReference type="SAM" id="MobiDB-lite"/>
    </source>
</evidence>
<reference evidence="2 3" key="1">
    <citation type="submission" date="2015-01" db="EMBL/GenBank/DDBJ databases">
        <title>Evolution of Trichinella species and genotypes.</title>
        <authorList>
            <person name="Korhonen P.K."/>
            <person name="Edoardo P."/>
            <person name="Giuseppe L.R."/>
            <person name="Gasser R.B."/>
        </authorList>
    </citation>
    <scope>NUCLEOTIDE SEQUENCE [LARGE SCALE GENOMIC DNA]</scope>
    <source>
        <strain evidence="2">ISS470</strain>
    </source>
</reference>
<name>A0A0V1DMP1_TRIPS</name>
<feature type="region of interest" description="Disordered" evidence="1">
    <location>
        <begin position="1"/>
        <end position="40"/>
    </location>
</feature>
<comment type="caution">
    <text evidence="2">The sequence shown here is derived from an EMBL/GenBank/DDBJ whole genome shotgun (WGS) entry which is preliminary data.</text>
</comment>
<accession>A0A0V1DMP1</accession>
<dbReference type="AlphaFoldDB" id="A0A0V1DMP1"/>
<protein>
    <submittedName>
        <fullName evidence="2">Uncharacterized protein</fullName>
    </submittedName>
</protein>
<sequence length="40" mass="4008">MLEGKSNESSTDDGGLACDVSEGSQDTTESAGAEESADIN</sequence>
<evidence type="ECO:0000313" key="2">
    <source>
        <dbReference type="EMBL" id="KRY62829.1"/>
    </source>
</evidence>